<dbReference type="Pfam" id="PF08378">
    <property type="entry name" value="NERD"/>
    <property type="match status" value="1"/>
</dbReference>
<dbReference type="InterPro" id="IPR041679">
    <property type="entry name" value="DNA2/NAM7-like_C"/>
</dbReference>
<feature type="domain" description="Protein kinase" evidence="1">
    <location>
        <begin position="220"/>
        <end position="498"/>
    </location>
</feature>
<organism evidence="3 4">
    <name type="scientific">Diaphorobacter limosus</name>
    <dbReference type="NCBI Taxonomy" id="3036128"/>
    <lineage>
        <taxon>Bacteria</taxon>
        <taxon>Pseudomonadati</taxon>
        <taxon>Pseudomonadota</taxon>
        <taxon>Betaproteobacteria</taxon>
        <taxon>Burkholderiales</taxon>
        <taxon>Comamonadaceae</taxon>
        <taxon>Diaphorobacter</taxon>
    </lineage>
</organism>
<dbReference type="SUPFAM" id="SSF56112">
    <property type="entry name" value="Protein kinase-like (PK-like)"/>
    <property type="match status" value="2"/>
</dbReference>
<dbReference type="Proteomes" id="UP001303211">
    <property type="component" value="Chromosome"/>
</dbReference>
<dbReference type="SUPFAM" id="SSF52540">
    <property type="entry name" value="P-loop containing nucleoside triphosphate hydrolases"/>
    <property type="match status" value="1"/>
</dbReference>
<dbReference type="PROSITE" id="PS50011">
    <property type="entry name" value="PROTEIN_KINASE_DOM"/>
    <property type="match status" value="1"/>
</dbReference>
<accession>A0ABZ0J1F1</accession>
<name>A0ABZ0J1F1_9BURK</name>
<dbReference type="Gene3D" id="1.10.510.10">
    <property type="entry name" value="Transferase(Phosphotransferase) domain 1"/>
    <property type="match status" value="2"/>
</dbReference>
<dbReference type="RefSeq" id="WP_317701538.1">
    <property type="nucleotide sequence ID" value="NZ_CP136921.1"/>
</dbReference>
<dbReference type="InterPro" id="IPR045055">
    <property type="entry name" value="DNA2/NAM7-like"/>
</dbReference>
<evidence type="ECO:0000259" key="1">
    <source>
        <dbReference type="PROSITE" id="PS50011"/>
    </source>
</evidence>
<dbReference type="InterPro" id="IPR041677">
    <property type="entry name" value="DNA2/NAM7_AAA_11"/>
</dbReference>
<reference evidence="3 4" key="1">
    <citation type="submission" date="2023-03" db="EMBL/GenBank/DDBJ databases">
        <title>Diaphorobacter basophil sp. nov., isolated from a sewage-treatment plant.</title>
        <authorList>
            <person name="Yang K."/>
        </authorList>
    </citation>
    <scope>NUCLEOTIDE SEQUENCE [LARGE SCALE GENOMIC DNA]</scope>
    <source>
        <strain evidence="3 4">Y-1</strain>
    </source>
</reference>
<dbReference type="InterPro" id="IPR011528">
    <property type="entry name" value="NERD"/>
</dbReference>
<gene>
    <name evidence="3" type="ORF">P4826_16995</name>
</gene>
<dbReference type="InterPro" id="IPR008271">
    <property type="entry name" value="Ser/Thr_kinase_AS"/>
</dbReference>
<dbReference type="InterPro" id="IPR000719">
    <property type="entry name" value="Prot_kinase_dom"/>
</dbReference>
<dbReference type="PANTHER" id="PTHR10887">
    <property type="entry name" value="DNA2/NAM7 HELICASE FAMILY"/>
    <property type="match status" value="1"/>
</dbReference>
<protein>
    <submittedName>
        <fullName evidence="3">AAA domain-containing protein</fullName>
    </submittedName>
</protein>
<proteinExistence type="predicted"/>
<evidence type="ECO:0000259" key="2">
    <source>
        <dbReference type="PROSITE" id="PS50965"/>
    </source>
</evidence>
<dbReference type="PANTHER" id="PTHR10887:SF495">
    <property type="entry name" value="HELICASE SENATAXIN ISOFORM X1-RELATED"/>
    <property type="match status" value="1"/>
</dbReference>
<evidence type="ECO:0000313" key="3">
    <source>
        <dbReference type="EMBL" id="WOO32069.1"/>
    </source>
</evidence>
<sequence>MRIHYLSAQGVLEVEQGALRELERSLPRDWMGFAAFRLLARGSKLPLDVDLLILTYNRILVVELKNWAGDIEYSAGQWIHKGTPKKSPVEVNDNKARVLKGFIKDKNSALTVPFIENVVVLCHPQCRLVRFPDEERRFVMTLADFCHAASDPVRYKAKFPDTPVGQPYRSKDPLPDRQKYERIFSNQSEGILERRMVLHGFEQADTTADYDHPKKIWTEFRAEHRENRGSKALLRKWNFQELAGGGTTSVERQTIGLRELRLNEMLRVQAPELHADLLEPVAPATIDDVTTNFVEAYRLPGSIERLAEHLSRQPNMALEERRALALSILARFAKLHTLGIAHRDITKKTLWVMEPARVILSTFAAARAPGTLTVGVHRFELETGSIDLPEDDGADERKSSTDPFARDVFLLGVLVYEMLERKELERVNRVPLYDAKLPLQLPALAQWYERAMDWEPSARFRSAVEALDALNDCFAVESGPTVSESDFDAYRTEASPFTLPMKEQISSGGGKMVYLSERDGVKVLVKCWTNLKYDPKYGARNLRLLGFLQQARSLRQSGFDAAPDVLDFGMGQFGLILVTRWVEGSTLATWLGTEPSARRRAVVALSLFNAVCRLHALGLSHGDLKAHNIVIAMASESEDERAVLLDVPDLSADGDEGLTVGSVPPVLESASPQHRDLYAVTQIGLDLLTDEFPNTRRDAERAFELGDALPPVELLAETLKGELSPRIDTAPTYLVLLRRRGRDVSPPLDLDSNNGEFSIGVVRDEYAGEQRFIVTGVRQQLFIKFDLTRKIAVHATLKEIGHQEFVSAYKRRSFVLRAKIHVAWHDTADATALGEDLYELYIDSLPESGVQDAGWRRPTIDPYAQGATRTDDSRSITTGELWSALASTDDMNGASITVRAGARQVPEGSGSWLIPFDLDGGVLDFSEDERIELLERGHDPIDGGDRWYTVGIVAPDIGKDVIRVQQTSLRFGPKEGISLFLRGALERSASERRVAAMNRVLAGGALIPRIVDYFDPGTELMPYQAEVADLGDLSKYELNDQQAEALRTAISFGPVSLLQGPPGTGKTKFIASFVNLVLSRGLASNVLLVSQSHEAVNNAMEKVVDLSIKSGMNDTMVRIGLPSMVSPQLRHIQEDALRQRYREAFDAELKQRVRTVGYAMGLPQEYVRAAVEMHTSLGTLLERICYIERAQNNNEDGSEASSTHIQRLREVFVEIASARFGIELASTDDLGAVLEAELADLATLHDSPSPAKCLRLGQIARLSTEFSQVLRNPRSNFTAFLTRSASVVAGTCVGVGKHALGIVDLAYDWVIVDEAARASPMELVVAMQAGKRVLMVGDHLQLPPTYPVAVEENAAQMLGISRGEFRRMNNFQRAFSSNYGKAVGRTLLRQYRMASAINQVVSHCFYKNALEVGRDAPGPEYDELPGYLAKQVVWVDTSDQARSAFHRSAGTHEGALENEAEAVAVVDIVRSIAKSGDFLRRVRELDGDTHPPIGIIAMYAAQRDLVRRKLEQADWAADIRDLYSVGTVDSYQGKENRIIILSVVRNDTSRTIGFLSDPERINVAMSRARDRLIVVSSSAMWQSHPRSPMHSVLEEIRKLAASDLAAFVPSQDLKRSVAHA</sequence>
<dbReference type="Pfam" id="PF13087">
    <property type="entry name" value="AAA_12"/>
    <property type="match status" value="1"/>
</dbReference>
<keyword evidence="4" id="KW-1185">Reference proteome</keyword>
<evidence type="ECO:0000313" key="4">
    <source>
        <dbReference type="Proteomes" id="UP001303211"/>
    </source>
</evidence>
<dbReference type="Pfam" id="PF13086">
    <property type="entry name" value="AAA_11"/>
    <property type="match status" value="1"/>
</dbReference>
<dbReference type="InterPro" id="IPR047187">
    <property type="entry name" value="SF1_C_Upf1"/>
</dbReference>
<dbReference type="PROSITE" id="PS00108">
    <property type="entry name" value="PROTEIN_KINASE_ST"/>
    <property type="match status" value="1"/>
</dbReference>
<dbReference type="CDD" id="cd18808">
    <property type="entry name" value="SF1_C_Upf1"/>
    <property type="match status" value="1"/>
</dbReference>
<feature type="domain" description="NERD" evidence="2">
    <location>
        <begin position="10"/>
        <end position="122"/>
    </location>
</feature>
<dbReference type="InterPro" id="IPR027417">
    <property type="entry name" value="P-loop_NTPase"/>
</dbReference>
<dbReference type="InterPro" id="IPR011009">
    <property type="entry name" value="Kinase-like_dom_sf"/>
</dbReference>
<dbReference type="Gene3D" id="3.40.50.300">
    <property type="entry name" value="P-loop containing nucleotide triphosphate hydrolases"/>
    <property type="match status" value="2"/>
</dbReference>
<dbReference type="EMBL" id="CP136921">
    <property type="protein sequence ID" value="WOO32069.1"/>
    <property type="molecule type" value="Genomic_DNA"/>
</dbReference>
<dbReference type="PROSITE" id="PS50965">
    <property type="entry name" value="NERD"/>
    <property type="match status" value="1"/>
</dbReference>